<dbReference type="AlphaFoldDB" id="A0A1F5ZTT7"/>
<reference evidence="3 4" key="1">
    <citation type="journal article" date="2016" name="Nat. Commun.">
        <title>Thousands of microbial genomes shed light on interconnected biogeochemical processes in an aquifer system.</title>
        <authorList>
            <person name="Anantharaman K."/>
            <person name="Brown C.T."/>
            <person name="Hug L.A."/>
            <person name="Sharon I."/>
            <person name="Castelle C.J."/>
            <person name="Probst A.J."/>
            <person name="Thomas B.C."/>
            <person name="Singh A."/>
            <person name="Wilkins M.J."/>
            <person name="Karaoz U."/>
            <person name="Brodie E.L."/>
            <person name="Williams K.H."/>
            <person name="Hubbard S.S."/>
            <person name="Banfield J.F."/>
        </authorList>
    </citation>
    <scope>NUCLEOTIDE SEQUENCE [LARGE SCALE GENOMIC DNA]</scope>
</reference>
<protein>
    <recommendedName>
        <fullName evidence="5">HAD family hydrolase</fullName>
    </recommendedName>
</protein>
<dbReference type="Gene3D" id="3.40.50.1000">
    <property type="entry name" value="HAD superfamily/HAD-like"/>
    <property type="match status" value="1"/>
</dbReference>
<evidence type="ECO:0000313" key="4">
    <source>
        <dbReference type="Proteomes" id="UP000176253"/>
    </source>
</evidence>
<dbReference type="InterPro" id="IPR023214">
    <property type="entry name" value="HAD_sf"/>
</dbReference>
<proteinExistence type="predicted"/>
<dbReference type="GO" id="GO:0050124">
    <property type="term" value="F:N-acylneuraminate-9-phosphatase activity"/>
    <property type="evidence" value="ECO:0007669"/>
    <property type="project" value="TreeGrafter"/>
</dbReference>
<comment type="caution">
    <text evidence="3">The sequence shown here is derived from an EMBL/GenBank/DDBJ whole genome shotgun (WGS) entry which is preliminary data.</text>
</comment>
<dbReference type="SFLD" id="SFLDS00003">
    <property type="entry name" value="Haloacid_Dehalogenase"/>
    <property type="match status" value="1"/>
</dbReference>
<dbReference type="Proteomes" id="UP000176253">
    <property type="component" value="Unassembled WGS sequence"/>
</dbReference>
<dbReference type="PANTHER" id="PTHR46470">
    <property type="entry name" value="N-ACYLNEURAMINATE-9-PHOSPHATASE"/>
    <property type="match status" value="1"/>
</dbReference>
<evidence type="ECO:0000256" key="2">
    <source>
        <dbReference type="ARBA" id="ARBA00022842"/>
    </source>
</evidence>
<evidence type="ECO:0000256" key="1">
    <source>
        <dbReference type="ARBA" id="ARBA00022801"/>
    </source>
</evidence>
<keyword evidence="2" id="KW-0460">Magnesium</keyword>
<dbReference type="InterPro" id="IPR036412">
    <property type="entry name" value="HAD-like_sf"/>
</dbReference>
<dbReference type="InterPro" id="IPR051400">
    <property type="entry name" value="HAD-like_hydrolase"/>
</dbReference>
<accession>A0A1F5ZTT7</accession>
<dbReference type="EMBL" id="MFJM01000066">
    <property type="protein sequence ID" value="OGG15896.1"/>
    <property type="molecule type" value="Genomic_DNA"/>
</dbReference>
<dbReference type="SUPFAM" id="SSF56784">
    <property type="entry name" value="HAD-like"/>
    <property type="match status" value="1"/>
</dbReference>
<gene>
    <name evidence="3" type="ORF">A3D78_06970</name>
</gene>
<name>A0A1F5ZTT7_9BACT</name>
<sequence length="279" mass="32615">MKVFFLDIDDCLIETSRLGKNELTALETSLIKLKVPNSSEITKEFANSFHCLYDRHQGKKLTKSDLIKLKQYMSRLKELETNIIHKFGQIKKWSREVCLYISAEKYKAKLTNRKLITASNKLWQAITNNTPFYPDAKRFLQSLIIKHQPFYLITSSDCRLQYDDKKDEFIYDPDYSRKLKLKRLEKFIKNGVPVENILIGDPSDKPSLQVFKNALQKAKKDLEQPFESIMIGDSLKNDLIPAQKAGINQLILINRNKIQINKDINEDFEEVKNFDQLTF</sequence>
<dbReference type="STRING" id="1798383.A3D78_06970"/>
<dbReference type="GO" id="GO:0046380">
    <property type="term" value="P:N-acetylneuraminate biosynthetic process"/>
    <property type="evidence" value="ECO:0007669"/>
    <property type="project" value="TreeGrafter"/>
</dbReference>
<dbReference type="Pfam" id="PF13242">
    <property type="entry name" value="Hydrolase_like"/>
    <property type="match status" value="1"/>
</dbReference>
<evidence type="ECO:0000313" key="3">
    <source>
        <dbReference type="EMBL" id="OGG15896.1"/>
    </source>
</evidence>
<organism evidence="3 4">
    <name type="scientific">Candidatus Gottesmanbacteria bacterium RIFCSPHIGHO2_02_FULL_39_14</name>
    <dbReference type="NCBI Taxonomy" id="1798383"/>
    <lineage>
        <taxon>Bacteria</taxon>
        <taxon>Candidatus Gottesmaniibacteriota</taxon>
    </lineage>
</organism>
<dbReference type="PANTHER" id="PTHR46470:SF3">
    <property type="entry name" value="N-ACYLNEURAMINATE-9-PHOSPHATASE"/>
    <property type="match status" value="1"/>
</dbReference>
<evidence type="ECO:0008006" key="5">
    <source>
        <dbReference type="Google" id="ProtNLM"/>
    </source>
</evidence>
<keyword evidence="1" id="KW-0378">Hydrolase</keyword>
<dbReference type="SFLD" id="SFLDG01129">
    <property type="entry name" value="C1.5:_HAD__Beta-PGM__Phosphata"/>
    <property type="match status" value="1"/>
</dbReference>